<dbReference type="STRING" id="1229909.NSED_08550"/>
<gene>
    <name evidence="1" type="ORF">NSED_08550</name>
</gene>
<dbReference type="Proteomes" id="UP000006100">
    <property type="component" value="Chromosome"/>
</dbReference>
<proteinExistence type="predicted"/>
<evidence type="ECO:0000313" key="2">
    <source>
        <dbReference type="Proteomes" id="UP000006100"/>
    </source>
</evidence>
<accession>K0BEN4</accession>
<dbReference type="HOGENOM" id="CLU_745147_0_0_2"/>
<protein>
    <submittedName>
        <fullName evidence="1">Uncharacterized protein</fullName>
    </submittedName>
</protein>
<evidence type="ECO:0000313" key="1">
    <source>
        <dbReference type="EMBL" id="AFS83502.1"/>
    </source>
</evidence>
<reference evidence="1 2" key="1">
    <citation type="journal article" date="2012" name="J. Bacteriol.">
        <title>Draft Genome Sequence of an Ammonia-Oxidizing Archaeon, "Candidatus Nitrosopumilus sediminis" AR2, from Svalbard in the Arctic Circle.</title>
        <authorList>
            <person name="Park S.J."/>
            <person name="Kim J.G."/>
            <person name="Jung M.Y."/>
            <person name="Kim S.J."/>
            <person name="Cha I.T."/>
            <person name="Ghai R."/>
            <person name="Martin-Cuadrado A.B."/>
            <person name="Rodriguez-Valera F."/>
            <person name="Rhee S.K."/>
        </authorList>
    </citation>
    <scope>NUCLEOTIDE SEQUENCE [LARGE SCALE GENOMIC DNA]</scope>
    <source>
        <strain evidence="1 2">AR2</strain>
    </source>
</reference>
<name>K0BEN4_9ARCH</name>
<dbReference type="KEGG" id="nir:NSED_08550"/>
<dbReference type="OrthoDB" id="4947at2157"/>
<keyword evidence="2" id="KW-1185">Reference proteome</keyword>
<dbReference type="PATRIC" id="fig|1229909.8.peg.1874"/>
<organism evidence="1 2">
    <name type="scientific">Candidatus Nitrosopumilus sediminis</name>
    <dbReference type="NCBI Taxonomy" id="1229909"/>
    <lineage>
        <taxon>Archaea</taxon>
        <taxon>Nitrososphaerota</taxon>
        <taxon>Nitrososphaeria</taxon>
        <taxon>Nitrosopumilales</taxon>
        <taxon>Nitrosopumilaceae</taxon>
        <taxon>Nitrosopumilus</taxon>
    </lineage>
</organism>
<dbReference type="AlphaFoldDB" id="K0BEN4"/>
<sequence>MGWFTLNNIIILSVIAILAFGAFAFNDSFATHFSEDTKWQLVYVTDTSVCSNYDYQSMVKYDTITEKYLALYQFDNTKYDPLCINQNRYDAMYEMPDDLDLLVLVYSKNVGEVELHSEKMGGLFMHSGEDKKFNNAIILCDCPNFYYSDPVWILTHEISHFVLYFLEFDIHVIEDLVHKYDDKYDECRSDYDDSCESVFTKLYVDHMAYSFSVMPPYEDAIGISEIKNNHVEISKPLLELGKVMTQWWTVGKISEGDYSNALGLLAIQNQQYNDAKHNVLFKDGPIAKDVVTWEDVLLADGSDENKQDVMEKVREKMKIEDQAFQQTDFTGLPYWFKNTAKYWTDDKITDEEFVRSVKYLKDRGIIREHSLDE</sequence>
<dbReference type="eggNOG" id="arCOG08778">
    <property type="taxonomic scope" value="Archaea"/>
</dbReference>
<dbReference type="EMBL" id="CP003843">
    <property type="protein sequence ID" value="AFS83502.1"/>
    <property type="molecule type" value="Genomic_DNA"/>
</dbReference>